<dbReference type="AlphaFoldDB" id="A0A8H7E132"/>
<dbReference type="PANTHER" id="PTHR37845">
    <property type="entry name" value="SEQUENCE ORPHAN"/>
    <property type="match status" value="1"/>
</dbReference>
<dbReference type="InterPro" id="IPR038781">
    <property type="entry name" value="C365.16-ike"/>
</dbReference>
<comment type="caution">
    <text evidence="1">The sequence shown here is derived from an EMBL/GenBank/DDBJ whole genome shotgun (WGS) entry which is preliminary data.</text>
</comment>
<name>A0A8H7E132_9EURO</name>
<sequence length="326" mass="34811">MPFGQDMTAHNTLNSRTVNSITSVGGQAAVLSTTQPTTTTKADAVPNWSTTNIGLRLGADATSASCAAITFAPIVTIIDRSVVHKASTGTSFRNAFLHSLQPLLKAPHHFLVSRPFLLIFALYSSTYFTANAIDTITSTLHAQSPTTVTTGPTKFLATSAVNMSLSVYKDSHFARMFSATAATATRSNPATSTIPKISYLLFSLRDSLTIFASFNLPPLIAAHLGPLSPHLPSLFAPLLSTPSSRTNTAQFLAPALMQLVSTPLHLLGLDMFNRQRRLGAHQRLSRVRRDWGVSALARMGRIVPAFGVGGVVNAAARRALMPKIDA</sequence>
<evidence type="ECO:0008006" key="3">
    <source>
        <dbReference type="Google" id="ProtNLM"/>
    </source>
</evidence>
<keyword evidence="2" id="KW-1185">Reference proteome</keyword>
<dbReference type="OrthoDB" id="275936at2759"/>
<dbReference type="EMBL" id="JAACFV010000239">
    <property type="protein sequence ID" value="KAF7502556.1"/>
    <property type="molecule type" value="Genomic_DNA"/>
</dbReference>
<organism evidence="1 2">
    <name type="scientific">Endocarpon pusillum</name>
    <dbReference type="NCBI Taxonomy" id="364733"/>
    <lineage>
        <taxon>Eukaryota</taxon>
        <taxon>Fungi</taxon>
        <taxon>Dikarya</taxon>
        <taxon>Ascomycota</taxon>
        <taxon>Pezizomycotina</taxon>
        <taxon>Eurotiomycetes</taxon>
        <taxon>Chaetothyriomycetidae</taxon>
        <taxon>Verrucariales</taxon>
        <taxon>Verrucariaceae</taxon>
        <taxon>Endocarpon</taxon>
    </lineage>
</organism>
<gene>
    <name evidence="1" type="ORF">GJ744_005495</name>
</gene>
<dbReference type="GO" id="GO:0005739">
    <property type="term" value="C:mitochondrion"/>
    <property type="evidence" value="ECO:0007669"/>
    <property type="project" value="TreeGrafter"/>
</dbReference>
<evidence type="ECO:0000313" key="2">
    <source>
        <dbReference type="Proteomes" id="UP000606974"/>
    </source>
</evidence>
<dbReference type="Proteomes" id="UP000606974">
    <property type="component" value="Unassembled WGS sequence"/>
</dbReference>
<protein>
    <recommendedName>
        <fullName evidence="3">Sequence orphan</fullName>
    </recommendedName>
</protein>
<evidence type="ECO:0000313" key="1">
    <source>
        <dbReference type="EMBL" id="KAF7502556.1"/>
    </source>
</evidence>
<proteinExistence type="predicted"/>
<accession>A0A8H7E132</accession>
<reference evidence="1" key="1">
    <citation type="submission" date="2020-02" db="EMBL/GenBank/DDBJ databases">
        <authorList>
            <person name="Palmer J.M."/>
        </authorList>
    </citation>
    <scope>NUCLEOTIDE SEQUENCE</scope>
    <source>
        <strain evidence="1">EPUS1.4</strain>
        <tissue evidence="1">Thallus</tissue>
    </source>
</reference>
<dbReference type="PANTHER" id="PTHR37845:SF1">
    <property type="entry name" value="SEQUENCE ORPHAN"/>
    <property type="match status" value="1"/>
</dbReference>